<dbReference type="EMBL" id="VEVO01000006">
    <property type="protein sequence ID" value="KAF0040314.1"/>
    <property type="molecule type" value="Genomic_DNA"/>
</dbReference>
<sequence length="132" mass="14727">MTNELSFQMPDYLTFIPRELGGPDKAKWCQSGIRQPIVRKRLNAMPRGGREHELRKKLVRLPVAEASNCPCGDVARVPTWQGSRHNVALLNVAAIASCSVEIKQGGRKIREHEIAPAVSAMTWIITSDRINI</sequence>
<gene>
    <name evidence="1" type="ORF">F2P81_006212</name>
</gene>
<accession>A0A6A4TAY2</accession>
<protein>
    <submittedName>
        <fullName evidence="1">Uncharacterized protein</fullName>
    </submittedName>
</protein>
<evidence type="ECO:0000313" key="2">
    <source>
        <dbReference type="Proteomes" id="UP000438429"/>
    </source>
</evidence>
<dbReference type="Proteomes" id="UP000438429">
    <property type="component" value="Unassembled WGS sequence"/>
</dbReference>
<evidence type="ECO:0000313" key="1">
    <source>
        <dbReference type="EMBL" id="KAF0040314.1"/>
    </source>
</evidence>
<name>A0A6A4TAY2_SCOMX</name>
<organism evidence="1 2">
    <name type="scientific">Scophthalmus maximus</name>
    <name type="common">Turbot</name>
    <name type="synonym">Psetta maxima</name>
    <dbReference type="NCBI Taxonomy" id="52904"/>
    <lineage>
        <taxon>Eukaryota</taxon>
        <taxon>Metazoa</taxon>
        <taxon>Chordata</taxon>
        <taxon>Craniata</taxon>
        <taxon>Vertebrata</taxon>
        <taxon>Euteleostomi</taxon>
        <taxon>Actinopterygii</taxon>
        <taxon>Neopterygii</taxon>
        <taxon>Teleostei</taxon>
        <taxon>Neoteleostei</taxon>
        <taxon>Acanthomorphata</taxon>
        <taxon>Carangaria</taxon>
        <taxon>Pleuronectiformes</taxon>
        <taxon>Pleuronectoidei</taxon>
        <taxon>Scophthalmidae</taxon>
        <taxon>Scophthalmus</taxon>
    </lineage>
</organism>
<proteinExistence type="predicted"/>
<dbReference type="AlphaFoldDB" id="A0A6A4TAY2"/>
<comment type="caution">
    <text evidence="1">The sequence shown here is derived from an EMBL/GenBank/DDBJ whole genome shotgun (WGS) entry which is preliminary data.</text>
</comment>
<reference evidence="1 2" key="1">
    <citation type="submission" date="2019-06" db="EMBL/GenBank/DDBJ databases">
        <title>Draft genomes of female and male turbot (Scophthalmus maximus).</title>
        <authorList>
            <person name="Xu H."/>
            <person name="Xu X.-W."/>
            <person name="Shao C."/>
            <person name="Chen S."/>
        </authorList>
    </citation>
    <scope>NUCLEOTIDE SEQUENCE [LARGE SCALE GENOMIC DNA]</scope>
    <source>
        <strain evidence="1">Ysfricsl-2016a</strain>
        <tissue evidence="1">Blood</tissue>
    </source>
</reference>